<dbReference type="EMBL" id="KK365207">
    <property type="protein sequence ID" value="KCZ80058.1"/>
    <property type="molecule type" value="Genomic_DNA"/>
</dbReference>
<dbReference type="GO" id="GO:0006402">
    <property type="term" value="P:mRNA catabolic process"/>
    <property type="evidence" value="ECO:0007669"/>
    <property type="project" value="TreeGrafter"/>
</dbReference>
<name>A0A059EYH8_9MICR</name>
<dbReference type="OrthoDB" id="372421at2759"/>
<evidence type="ECO:0000313" key="3">
    <source>
        <dbReference type="Proteomes" id="UP000030655"/>
    </source>
</evidence>
<sequence length="790" mass="91675">MLKRIKTPSKQMRSPCGFECCSKTPLQPGKYYIVTAGALAKYPYLVFYNTIVPLSALLLLERDSFYYSRIVNHVKFIFHDLSVVESVIDFYKLHVKNSTFELIDAPFTFHTGYINYANLTKIGKYNLLKNAMFNDTMSDDQIIKSSLVKTVATFYEKKDDQIILKVNDDRFTFAKLIDEYTTPNTKLEVVLFNEGDEYPLAKLIRVIGNSCDLSTELNCIMVKNGIKVIPYDLYTYSKEFDLRVRNLIYKLVIDRIINKEFITEVNIINETNSNCVYGISDQMIGALKKHSAHNLSLIEKINISLSELTNEKLTNELPSEYTLFLANDKELNELITQNYLEEFNFELENNLRMDFTDKRIFNIDPPGCTDIDDAFHVECTKDLINVFVHISDVSALIKEGSYLDKLALERGNTFYLNYFRIEMINLTDLLSLNEGAKRLSFTVKLTFKNDELINEEFYKCKIKNSKSFEYEAADKLIHSKCNDRCIYKDTLSCHTITNSEKNNKLSNEMIPYFEDIKVLNELSIKLRNKRMLRGSLNLNLNKSLDANHLVEEFMLLANQSVAEKISENISILRRHEGLNATMDQIHSIVKENKESFIKFTELKGSSNFSTHDHSATITYDNKNEESVFVDPMMQSDDKIFKKLIIRNMKQAEYFCSSDFISFHYGLAAEKYTHFTSPIRRYADIIVHRILLNTLGGINTSDLHNIRKICQKINISHRNSRNASRAIDILLFYLSLGNKEYTISSINENEVLIHENNLEVKIENTGFYENKKIIFKKNDALFYDCQRFTFE</sequence>
<evidence type="ECO:0000259" key="1">
    <source>
        <dbReference type="SMART" id="SM00955"/>
    </source>
</evidence>
<reference evidence="3" key="1">
    <citation type="submission" date="2013-02" db="EMBL/GenBank/DDBJ databases">
        <authorList>
            <consortium name="The Broad Institute Genome Sequencing Platform"/>
            <person name="Cuomo C."/>
            <person name="Becnel J."/>
            <person name="Sanscrainte N."/>
            <person name="Walker B."/>
            <person name="Young S.K."/>
            <person name="Zeng Q."/>
            <person name="Gargeya S."/>
            <person name="Fitzgerald M."/>
            <person name="Haas B."/>
            <person name="Abouelleil A."/>
            <person name="Alvarado L."/>
            <person name="Arachchi H.M."/>
            <person name="Berlin A.M."/>
            <person name="Chapman S.B."/>
            <person name="Dewar J."/>
            <person name="Goldberg J."/>
            <person name="Griggs A."/>
            <person name="Gujja S."/>
            <person name="Hansen M."/>
            <person name="Howarth C."/>
            <person name="Imamovic A."/>
            <person name="Larimer J."/>
            <person name="McCowan C."/>
            <person name="Murphy C."/>
            <person name="Neiman D."/>
            <person name="Pearson M."/>
            <person name="Priest M."/>
            <person name="Roberts A."/>
            <person name="Saif S."/>
            <person name="Shea T."/>
            <person name="Sisk P."/>
            <person name="Sykes S."/>
            <person name="Wortman J."/>
            <person name="Nusbaum C."/>
            <person name="Birren B."/>
        </authorList>
    </citation>
    <scope>NUCLEOTIDE SEQUENCE [LARGE SCALE GENOMIC DNA]</scope>
    <source>
        <strain evidence="3">PRA339</strain>
    </source>
</reference>
<dbReference type="GO" id="GO:0000175">
    <property type="term" value="F:3'-5'-RNA exonuclease activity"/>
    <property type="evidence" value="ECO:0007669"/>
    <property type="project" value="TreeGrafter"/>
</dbReference>
<dbReference type="SUPFAM" id="SSF50249">
    <property type="entry name" value="Nucleic acid-binding proteins"/>
    <property type="match status" value="1"/>
</dbReference>
<dbReference type="AlphaFoldDB" id="A0A059EYH8"/>
<evidence type="ECO:0000313" key="2">
    <source>
        <dbReference type="EMBL" id="KCZ80058.1"/>
    </source>
</evidence>
<dbReference type="SMART" id="SM00955">
    <property type="entry name" value="RNB"/>
    <property type="match status" value="1"/>
</dbReference>
<keyword evidence="3" id="KW-1185">Reference proteome</keyword>
<dbReference type="Proteomes" id="UP000030655">
    <property type="component" value="Unassembled WGS sequence"/>
</dbReference>
<dbReference type="STRING" id="1288291.A0A059EYH8"/>
<protein>
    <recommendedName>
        <fullName evidence="1">RNB domain-containing protein</fullName>
    </recommendedName>
</protein>
<feature type="domain" description="RNB" evidence="1">
    <location>
        <begin position="352"/>
        <end position="696"/>
    </location>
</feature>
<dbReference type="VEuPathDB" id="MicrosporidiaDB:H312_02547"/>
<organism evidence="2 3">
    <name type="scientific">Anncaliia algerae PRA339</name>
    <dbReference type="NCBI Taxonomy" id="1288291"/>
    <lineage>
        <taxon>Eukaryota</taxon>
        <taxon>Fungi</taxon>
        <taxon>Fungi incertae sedis</taxon>
        <taxon>Microsporidia</taxon>
        <taxon>Tubulinosematoidea</taxon>
        <taxon>Tubulinosematidae</taxon>
        <taxon>Anncaliia</taxon>
    </lineage>
</organism>
<accession>A0A059EYH8</accession>
<dbReference type="PROSITE" id="PS01175">
    <property type="entry name" value="RIBONUCLEASE_II"/>
    <property type="match status" value="1"/>
</dbReference>
<dbReference type="PANTHER" id="PTHR23355:SF9">
    <property type="entry name" value="DIS3-LIKE EXONUCLEASE 2"/>
    <property type="match status" value="1"/>
</dbReference>
<dbReference type="GO" id="GO:0003723">
    <property type="term" value="F:RNA binding"/>
    <property type="evidence" value="ECO:0007669"/>
    <property type="project" value="InterPro"/>
</dbReference>
<dbReference type="InterPro" id="IPR012340">
    <property type="entry name" value="NA-bd_OB-fold"/>
</dbReference>
<proteinExistence type="predicted"/>
<dbReference type="InterPro" id="IPR050180">
    <property type="entry name" value="RNR_Ribonuclease"/>
</dbReference>
<dbReference type="InterPro" id="IPR022966">
    <property type="entry name" value="RNase_II/R_CS"/>
</dbReference>
<dbReference type="HOGENOM" id="CLU_019608_0_0_1"/>
<dbReference type="InterPro" id="IPR001900">
    <property type="entry name" value="RNase_II/R"/>
</dbReference>
<dbReference type="Pfam" id="PF00773">
    <property type="entry name" value="RNB"/>
    <property type="match status" value="1"/>
</dbReference>
<dbReference type="PANTHER" id="PTHR23355">
    <property type="entry name" value="RIBONUCLEASE"/>
    <property type="match status" value="1"/>
</dbReference>
<reference evidence="2 3" key="2">
    <citation type="submission" date="2014-03" db="EMBL/GenBank/DDBJ databases">
        <title>The Genome Sequence of Anncaliia algerae insect isolate PRA339.</title>
        <authorList>
            <consortium name="The Broad Institute Genome Sequencing Platform"/>
            <consortium name="The Broad Institute Genome Sequencing Center for Infectious Disease"/>
            <person name="Cuomo C."/>
            <person name="Becnel J."/>
            <person name="Sanscrainte N."/>
            <person name="Walker B."/>
            <person name="Young S.K."/>
            <person name="Zeng Q."/>
            <person name="Gargeya S."/>
            <person name="Fitzgerald M."/>
            <person name="Haas B."/>
            <person name="Abouelleil A."/>
            <person name="Alvarado L."/>
            <person name="Arachchi H.M."/>
            <person name="Berlin A.M."/>
            <person name="Chapman S.B."/>
            <person name="Dewar J."/>
            <person name="Goldberg J."/>
            <person name="Griggs A."/>
            <person name="Gujja S."/>
            <person name="Hansen M."/>
            <person name="Howarth C."/>
            <person name="Imamovic A."/>
            <person name="Larimer J."/>
            <person name="McCowan C."/>
            <person name="Murphy C."/>
            <person name="Neiman D."/>
            <person name="Pearson M."/>
            <person name="Priest M."/>
            <person name="Roberts A."/>
            <person name="Saif S."/>
            <person name="Shea T."/>
            <person name="Sisk P."/>
            <person name="Sykes S."/>
            <person name="Wortman J."/>
            <person name="Nusbaum C."/>
            <person name="Birren B."/>
        </authorList>
    </citation>
    <scope>NUCLEOTIDE SEQUENCE [LARGE SCALE GENOMIC DNA]</scope>
    <source>
        <strain evidence="2 3">PRA339</strain>
    </source>
</reference>
<gene>
    <name evidence="2" type="ORF">H312_02547</name>
</gene>